<dbReference type="InterPro" id="IPR016032">
    <property type="entry name" value="Sig_transdc_resp-reg_C-effctor"/>
</dbReference>
<dbReference type="Proteomes" id="UP001319200">
    <property type="component" value="Unassembled WGS sequence"/>
</dbReference>
<evidence type="ECO:0000259" key="4">
    <source>
        <dbReference type="Pfam" id="PF00196"/>
    </source>
</evidence>
<dbReference type="GO" id="GO:0003677">
    <property type="term" value="F:DNA binding"/>
    <property type="evidence" value="ECO:0007669"/>
    <property type="project" value="InterPro"/>
</dbReference>
<dbReference type="InterPro" id="IPR036388">
    <property type="entry name" value="WH-like_DNA-bd_sf"/>
</dbReference>
<name>A0AAP2GKP4_9BACT</name>
<reference evidence="5 6" key="1">
    <citation type="submission" date="2021-05" db="EMBL/GenBank/DDBJ databases">
        <title>A Polyphasic approach of four new species of the genus Ohtaekwangia: Ohtaekwangia histidinii sp. nov., Ohtaekwangia cretensis sp. nov., Ohtaekwangia indiensis sp. nov., Ohtaekwangia reichenbachii sp. nov. from diverse environment.</title>
        <authorList>
            <person name="Octaviana S."/>
        </authorList>
    </citation>
    <scope>NUCLEOTIDE SEQUENCE [LARGE SCALE GENOMIC DNA]</scope>
    <source>
        <strain evidence="5 6">PWU4</strain>
    </source>
</reference>
<dbReference type="Pfam" id="PF00196">
    <property type="entry name" value="GerE"/>
    <property type="match status" value="1"/>
</dbReference>
<keyword evidence="2" id="KW-0812">Transmembrane</keyword>
<accession>A0AAP2GKP4</accession>
<sequence>MTRNLNLLAVTLLLVNSCMLAQQTVKKTQGVREGSLDEPPQIRSLYRFVNEHMNSNTALALEYAKLALSLAEKMHSDRDIAMSCYLLGRIYGDRLADFEKGILYHARSIAAAEKLNEYDLIARNYFSSGIFHYKLGLLTRSLDEFGASLDLYKKTGNTLYESLVQINIAAIYAEAGATTYSMALLGFRDALRKAAELKSDSLYVIGATHYTTALIAHGEFSEAETYLKKALLMAKDDDAYTDYLYILHLNLGELLLQRNNTAAAISHFKIAKEMSTRHKISYGMAQSELKLGKAYASLNEARHAEECYLEALHDFMQMKMKIKIAEVYGELSLLASRRQQFEKAFNLRSLQLSFADSLYHDHNNLLLEMQAKASRNNTLAMSKKDEHINTLYMNLLALVLLIALFLVLLYLNHHRLRAARDKATLAREKLELEKELLDKSLHEEQLKQKLEFNAKALTANTLNLIQKNEILEKIKVTAEEIRNASPADLSLKIRNLVHTANFALNIDKDWEHFKVHFEQVHNNFFEHLKTKYPNLNSSDLKLCALLKLNLDTKEIATIMNISPQSVKVARSRLRKKLKLDISSNLSSVITQI</sequence>
<dbReference type="InterPro" id="IPR011990">
    <property type="entry name" value="TPR-like_helical_dom_sf"/>
</dbReference>
<feature type="transmembrane region" description="Helical" evidence="2">
    <location>
        <begin position="391"/>
        <end position="411"/>
    </location>
</feature>
<evidence type="ECO:0000256" key="2">
    <source>
        <dbReference type="SAM" id="Phobius"/>
    </source>
</evidence>
<dbReference type="AlphaFoldDB" id="A0AAP2GKP4"/>
<dbReference type="InterPro" id="IPR000792">
    <property type="entry name" value="Tscrpt_reg_LuxR_C"/>
</dbReference>
<evidence type="ECO:0000256" key="1">
    <source>
        <dbReference type="SAM" id="Coils"/>
    </source>
</evidence>
<keyword evidence="3" id="KW-0732">Signal</keyword>
<dbReference type="EMBL" id="JAHESF010000023">
    <property type="protein sequence ID" value="MBT1699264.1"/>
    <property type="molecule type" value="Genomic_DNA"/>
</dbReference>
<keyword evidence="2" id="KW-1133">Transmembrane helix</keyword>
<evidence type="ECO:0000313" key="6">
    <source>
        <dbReference type="Proteomes" id="UP001319200"/>
    </source>
</evidence>
<proteinExistence type="predicted"/>
<comment type="caution">
    <text evidence="5">The sequence shown here is derived from an EMBL/GenBank/DDBJ whole genome shotgun (WGS) entry which is preliminary data.</text>
</comment>
<feature type="chain" id="PRO_5042893492" description="HTH luxR-type domain-containing protein" evidence="3">
    <location>
        <begin position="22"/>
        <end position="592"/>
    </location>
</feature>
<keyword evidence="2" id="KW-0472">Membrane</keyword>
<feature type="signal peptide" evidence="3">
    <location>
        <begin position="1"/>
        <end position="21"/>
    </location>
</feature>
<keyword evidence="1" id="KW-0175">Coiled coil</keyword>
<feature type="domain" description="HTH luxR-type" evidence="4">
    <location>
        <begin position="551"/>
        <end position="579"/>
    </location>
</feature>
<gene>
    <name evidence="5" type="ORF">KK083_20370</name>
</gene>
<dbReference type="Gene3D" id="1.25.40.10">
    <property type="entry name" value="Tetratricopeptide repeat domain"/>
    <property type="match status" value="2"/>
</dbReference>
<organism evidence="5 6">
    <name type="scientific">Chryseosolibacter histidini</name>
    <dbReference type="NCBI Taxonomy" id="2782349"/>
    <lineage>
        <taxon>Bacteria</taxon>
        <taxon>Pseudomonadati</taxon>
        <taxon>Bacteroidota</taxon>
        <taxon>Cytophagia</taxon>
        <taxon>Cytophagales</taxon>
        <taxon>Chryseotaleaceae</taxon>
        <taxon>Chryseosolibacter</taxon>
    </lineage>
</organism>
<protein>
    <recommendedName>
        <fullName evidence="4">HTH luxR-type domain-containing protein</fullName>
    </recommendedName>
</protein>
<evidence type="ECO:0000313" key="5">
    <source>
        <dbReference type="EMBL" id="MBT1699264.1"/>
    </source>
</evidence>
<dbReference type="SUPFAM" id="SSF48452">
    <property type="entry name" value="TPR-like"/>
    <property type="match status" value="2"/>
</dbReference>
<dbReference type="GO" id="GO:0006355">
    <property type="term" value="P:regulation of DNA-templated transcription"/>
    <property type="evidence" value="ECO:0007669"/>
    <property type="project" value="InterPro"/>
</dbReference>
<feature type="coiled-coil region" evidence="1">
    <location>
        <begin position="413"/>
        <end position="447"/>
    </location>
</feature>
<keyword evidence="6" id="KW-1185">Reference proteome</keyword>
<dbReference type="SUPFAM" id="SSF46894">
    <property type="entry name" value="C-terminal effector domain of the bipartite response regulators"/>
    <property type="match status" value="1"/>
</dbReference>
<dbReference type="RefSeq" id="WP_254167070.1">
    <property type="nucleotide sequence ID" value="NZ_JAHESF010000023.1"/>
</dbReference>
<dbReference type="Gene3D" id="1.10.10.10">
    <property type="entry name" value="Winged helix-like DNA-binding domain superfamily/Winged helix DNA-binding domain"/>
    <property type="match status" value="1"/>
</dbReference>
<evidence type="ECO:0000256" key="3">
    <source>
        <dbReference type="SAM" id="SignalP"/>
    </source>
</evidence>